<dbReference type="AlphaFoldDB" id="A0AAF0W5C8"/>
<evidence type="ECO:0000256" key="8">
    <source>
        <dbReference type="ARBA" id="ARBA00022729"/>
    </source>
</evidence>
<reference evidence="20" key="2">
    <citation type="submission" date="2022-03" db="EMBL/GenBank/DDBJ databases">
        <title>Draft title - Genomic analysis of global carrot germplasm unveils the trajectory of domestication and the origin of high carotenoid orange carrot.</title>
        <authorList>
            <person name="Iorizzo M."/>
            <person name="Ellison S."/>
            <person name="Senalik D."/>
            <person name="Macko-Podgorni A."/>
            <person name="Grzebelus D."/>
            <person name="Bostan H."/>
            <person name="Rolling W."/>
            <person name="Curaba J."/>
            <person name="Simon P."/>
        </authorList>
    </citation>
    <scope>NUCLEOTIDE SEQUENCE</scope>
    <source>
        <tissue evidence="20">Leaf</tissue>
    </source>
</reference>
<keyword evidence="5" id="KW-0723">Serine/threonine-protein kinase</keyword>
<keyword evidence="15" id="KW-0325">Glycoprotein</keyword>
<dbReference type="InterPro" id="IPR000719">
    <property type="entry name" value="Prot_kinase_dom"/>
</dbReference>
<proteinExistence type="predicted"/>
<keyword evidence="11 18" id="KW-0067">ATP-binding</keyword>
<dbReference type="Gene3D" id="1.10.510.10">
    <property type="entry name" value="Transferase(Phosphotransferase) domain 1"/>
    <property type="match status" value="2"/>
</dbReference>
<evidence type="ECO:0000256" key="2">
    <source>
        <dbReference type="ARBA" id="ARBA00004479"/>
    </source>
</evidence>
<evidence type="ECO:0000256" key="4">
    <source>
        <dbReference type="ARBA" id="ARBA00022475"/>
    </source>
</evidence>
<dbReference type="FunFam" id="1.10.510.10:FF:000051">
    <property type="entry name" value="Receptor-like serine/threonine-protein kinase ALE2"/>
    <property type="match status" value="1"/>
</dbReference>
<evidence type="ECO:0000256" key="17">
    <source>
        <dbReference type="ARBA" id="ARBA00048679"/>
    </source>
</evidence>
<dbReference type="GO" id="GO:0005886">
    <property type="term" value="C:plasma membrane"/>
    <property type="evidence" value="ECO:0007669"/>
    <property type="project" value="UniProtKB-SubCell"/>
</dbReference>
<dbReference type="GO" id="GO:0005524">
    <property type="term" value="F:ATP binding"/>
    <property type="evidence" value="ECO:0007669"/>
    <property type="project" value="UniProtKB-UniRule"/>
</dbReference>
<dbReference type="GO" id="GO:0004674">
    <property type="term" value="F:protein serine/threonine kinase activity"/>
    <property type="evidence" value="ECO:0007669"/>
    <property type="project" value="UniProtKB-KW"/>
</dbReference>
<evidence type="ECO:0000256" key="12">
    <source>
        <dbReference type="ARBA" id="ARBA00022989"/>
    </source>
</evidence>
<comment type="catalytic activity">
    <reaction evidence="16">
        <text>L-threonyl-[protein] + ATP = O-phospho-L-threonyl-[protein] + ADP + H(+)</text>
        <dbReference type="Rhea" id="RHEA:46608"/>
        <dbReference type="Rhea" id="RHEA-COMP:11060"/>
        <dbReference type="Rhea" id="RHEA-COMP:11605"/>
        <dbReference type="ChEBI" id="CHEBI:15378"/>
        <dbReference type="ChEBI" id="CHEBI:30013"/>
        <dbReference type="ChEBI" id="CHEBI:30616"/>
        <dbReference type="ChEBI" id="CHEBI:61977"/>
        <dbReference type="ChEBI" id="CHEBI:456216"/>
        <dbReference type="EC" id="2.7.11.1"/>
    </reaction>
</comment>
<evidence type="ECO:0000256" key="13">
    <source>
        <dbReference type="ARBA" id="ARBA00023136"/>
    </source>
</evidence>
<keyword evidence="8" id="KW-0732">Signal</keyword>
<organism evidence="20 21">
    <name type="scientific">Daucus carota subsp. sativus</name>
    <name type="common">Carrot</name>
    <dbReference type="NCBI Taxonomy" id="79200"/>
    <lineage>
        <taxon>Eukaryota</taxon>
        <taxon>Viridiplantae</taxon>
        <taxon>Streptophyta</taxon>
        <taxon>Embryophyta</taxon>
        <taxon>Tracheophyta</taxon>
        <taxon>Spermatophyta</taxon>
        <taxon>Magnoliopsida</taxon>
        <taxon>eudicotyledons</taxon>
        <taxon>Gunneridae</taxon>
        <taxon>Pentapetalae</taxon>
        <taxon>asterids</taxon>
        <taxon>campanulids</taxon>
        <taxon>Apiales</taxon>
        <taxon>Apiaceae</taxon>
        <taxon>Apioideae</taxon>
        <taxon>Scandiceae</taxon>
        <taxon>Daucinae</taxon>
        <taxon>Daucus</taxon>
        <taxon>Daucus sect. Daucus</taxon>
    </lineage>
</organism>
<evidence type="ECO:0000256" key="5">
    <source>
        <dbReference type="ARBA" id="ARBA00022527"/>
    </source>
</evidence>
<keyword evidence="13" id="KW-0472">Membrane</keyword>
<dbReference type="PROSITE" id="PS50011">
    <property type="entry name" value="PROTEIN_KINASE_DOM"/>
    <property type="match status" value="2"/>
</dbReference>
<dbReference type="CDD" id="cd14066">
    <property type="entry name" value="STKc_IRAK"/>
    <property type="match status" value="1"/>
</dbReference>
<evidence type="ECO:0000256" key="9">
    <source>
        <dbReference type="ARBA" id="ARBA00022741"/>
    </source>
</evidence>
<evidence type="ECO:0000256" key="16">
    <source>
        <dbReference type="ARBA" id="ARBA00047899"/>
    </source>
</evidence>
<feature type="domain" description="Protein kinase" evidence="19">
    <location>
        <begin position="496"/>
        <end position="782"/>
    </location>
</feature>
<evidence type="ECO:0000256" key="7">
    <source>
        <dbReference type="ARBA" id="ARBA00022692"/>
    </source>
</evidence>
<dbReference type="FunFam" id="3.30.200.20:FF:000228">
    <property type="entry name" value="Serine/threonine-protein kinase BIK1"/>
    <property type="match status" value="1"/>
</dbReference>
<feature type="binding site" evidence="18">
    <location>
        <position position="86"/>
    </location>
    <ligand>
        <name>ATP</name>
        <dbReference type="ChEBI" id="CHEBI:30616"/>
    </ligand>
</feature>
<evidence type="ECO:0000256" key="18">
    <source>
        <dbReference type="PROSITE-ProRule" id="PRU10141"/>
    </source>
</evidence>
<dbReference type="EMBL" id="CP093343">
    <property type="protein sequence ID" value="WOG83322.1"/>
    <property type="molecule type" value="Genomic_DNA"/>
</dbReference>
<dbReference type="EC" id="2.7.11.1" evidence="3"/>
<reference evidence="20" key="1">
    <citation type="journal article" date="2016" name="Nat. Genet.">
        <title>A high-quality carrot genome assembly provides new insights into carotenoid accumulation and asterid genome evolution.</title>
        <authorList>
            <person name="Iorizzo M."/>
            <person name="Ellison S."/>
            <person name="Senalik D."/>
            <person name="Zeng P."/>
            <person name="Satapoomin P."/>
            <person name="Huang J."/>
            <person name="Bowman M."/>
            <person name="Iovene M."/>
            <person name="Sanseverino W."/>
            <person name="Cavagnaro P."/>
            <person name="Yildiz M."/>
            <person name="Macko-Podgorni A."/>
            <person name="Moranska E."/>
            <person name="Grzebelus E."/>
            <person name="Grzebelus D."/>
            <person name="Ashrafi H."/>
            <person name="Zheng Z."/>
            <person name="Cheng S."/>
            <person name="Spooner D."/>
            <person name="Van Deynze A."/>
            <person name="Simon P."/>
        </authorList>
    </citation>
    <scope>NUCLEOTIDE SEQUENCE</scope>
    <source>
        <tissue evidence="20">Leaf</tissue>
    </source>
</reference>
<keyword evidence="9 18" id="KW-0547">Nucleotide-binding</keyword>
<dbReference type="Pfam" id="PF07714">
    <property type="entry name" value="PK_Tyr_Ser-Thr"/>
    <property type="match status" value="2"/>
</dbReference>
<evidence type="ECO:0000256" key="11">
    <source>
        <dbReference type="ARBA" id="ARBA00022840"/>
    </source>
</evidence>
<evidence type="ECO:0000256" key="15">
    <source>
        <dbReference type="ARBA" id="ARBA00023180"/>
    </source>
</evidence>
<dbReference type="InterPro" id="IPR050823">
    <property type="entry name" value="Plant_Ser_Thr_Prot_Kinase"/>
</dbReference>
<evidence type="ECO:0000313" key="20">
    <source>
        <dbReference type="EMBL" id="WOG83322.1"/>
    </source>
</evidence>
<dbReference type="FunFam" id="1.10.510.10:FF:000287">
    <property type="entry name" value="probable LRR receptor-like serine/threonine-protein kinase RKF3"/>
    <property type="match status" value="1"/>
</dbReference>
<dbReference type="InterPro" id="IPR011009">
    <property type="entry name" value="Kinase-like_dom_sf"/>
</dbReference>
<gene>
    <name evidence="20" type="ORF">DCAR_0102497</name>
</gene>
<keyword evidence="4" id="KW-1003">Cell membrane</keyword>
<evidence type="ECO:0000313" key="21">
    <source>
        <dbReference type="Proteomes" id="UP000077755"/>
    </source>
</evidence>
<comment type="subcellular location">
    <subcellularLocation>
        <location evidence="1">Cell membrane</location>
    </subcellularLocation>
    <subcellularLocation>
        <location evidence="2">Membrane</location>
        <topology evidence="2">Single-pass type I membrane protein</topology>
    </subcellularLocation>
</comment>
<evidence type="ECO:0000256" key="14">
    <source>
        <dbReference type="ARBA" id="ARBA00023170"/>
    </source>
</evidence>
<keyword evidence="21" id="KW-1185">Reference proteome</keyword>
<dbReference type="InterPro" id="IPR008271">
    <property type="entry name" value="Ser/Thr_kinase_AS"/>
</dbReference>
<sequence length="795" mass="89447">MTEKSNGVVILITLLNILLYKLQKLQEAQQKRRLPLSVRQLCRRFSFADIKSATENFKEDLVIGKGGFGIVYKGFLDFKERIVAIKRSKAMSKQGCKEFLTEIKMLSQFQHSHLVSLIGYCDDFEEMILVYDFMPSGSLADHLHKRTRKGNSSLPSLSWVQRLKICIGAAHGLDYLHTGTGIDDRVIHRDVKTSNILLDDNLAAKISDFGLSRTGPANQTCTYVSTRVKGTHGYLDPYYVATHRLTRKSDVYAFGVVLFEVLCGRPAVDTGLDEEQIGLAGWAQHCFKEGLLEQIIDPSIKADISSDSQTTFVDIAIKCLHNQPKLRPTMAEVVVGLESALALQEKSTYYILQEIMPPDYATQEDEDSSTLEVKNTNHKREHEFAGGEVVNVSKDWHHDKQSFPRMKFTKRLSGLLSVTARVFSGYVSGNRPAKTSKYRTGILSVVRNKFRSVNTKTFVPVYPAMPPPPRRETQFLQSLELKCFTFNDLEKATRAFRPDSILGEGGFGRVYKGWIDENTFAAANPGSGLVVAVKRLNSEGLQGHREWLAEINYLGSLCHPNLTKLIGYCVEDDHRLIVYEFMPKGSLENHLFRRGPHIQPLSWNIRLRIALDAAKGLAYLHSPEARVIYRDFKTSNILLDSEYNAKLSDFGLAKDQPQHDTHVSTRVMGTYGYAAPEYVATGHLSTKSDVYGFGVVLLEILTGRRVINKNLPQPQHNLVDWAKPYLTSKDKVLHVMDAKIKGQYTVSAALGVSSLAFKCLCTEPRFRPDANQVVIALEEQILNLKLSKRRPRKGL</sequence>
<keyword evidence="12" id="KW-1133">Transmembrane helix</keyword>
<dbReference type="Proteomes" id="UP000077755">
    <property type="component" value="Chromosome 1"/>
</dbReference>
<keyword evidence="10" id="KW-0418">Kinase</keyword>
<dbReference type="SMART" id="SM00220">
    <property type="entry name" value="S_TKc"/>
    <property type="match status" value="2"/>
</dbReference>
<dbReference type="PROSITE" id="PS00107">
    <property type="entry name" value="PROTEIN_KINASE_ATP"/>
    <property type="match status" value="2"/>
</dbReference>
<keyword evidence="6" id="KW-0808">Transferase</keyword>
<evidence type="ECO:0000256" key="6">
    <source>
        <dbReference type="ARBA" id="ARBA00022679"/>
    </source>
</evidence>
<name>A0AAF0W5C8_DAUCS</name>
<dbReference type="KEGG" id="dcr:108225633"/>
<feature type="binding site" evidence="18">
    <location>
        <position position="534"/>
    </location>
    <ligand>
        <name>ATP</name>
        <dbReference type="ChEBI" id="CHEBI:30616"/>
    </ligand>
</feature>
<dbReference type="InterPro" id="IPR001245">
    <property type="entry name" value="Ser-Thr/Tyr_kinase_cat_dom"/>
</dbReference>
<feature type="domain" description="Protein kinase" evidence="19">
    <location>
        <begin position="57"/>
        <end position="341"/>
    </location>
</feature>
<dbReference type="PROSITE" id="PS00108">
    <property type="entry name" value="PROTEIN_KINASE_ST"/>
    <property type="match status" value="2"/>
</dbReference>
<accession>A0AAF0W5C8</accession>
<evidence type="ECO:0000256" key="3">
    <source>
        <dbReference type="ARBA" id="ARBA00012513"/>
    </source>
</evidence>
<evidence type="ECO:0000256" key="10">
    <source>
        <dbReference type="ARBA" id="ARBA00022777"/>
    </source>
</evidence>
<dbReference type="PANTHER" id="PTHR45621">
    <property type="entry name" value="OS01G0588500 PROTEIN-RELATED"/>
    <property type="match status" value="1"/>
</dbReference>
<comment type="catalytic activity">
    <reaction evidence="17">
        <text>L-seryl-[protein] + ATP = O-phospho-L-seryl-[protein] + ADP + H(+)</text>
        <dbReference type="Rhea" id="RHEA:17989"/>
        <dbReference type="Rhea" id="RHEA-COMP:9863"/>
        <dbReference type="Rhea" id="RHEA-COMP:11604"/>
        <dbReference type="ChEBI" id="CHEBI:15378"/>
        <dbReference type="ChEBI" id="CHEBI:29999"/>
        <dbReference type="ChEBI" id="CHEBI:30616"/>
        <dbReference type="ChEBI" id="CHEBI:83421"/>
        <dbReference type="ChEBI" id="CHEBI:456216"/>
        <dbReference type="EC" id="2.7.11.1"/>
    </reaction>
</comment>
<protein>
    <recommendedName>
        <fullName evidence="3">non-specific serine/threonine protein kinase</fullName>
        <ecNumber evidence="3">2.7.11.1</ecNumber>
    </recommendedName>
</protein>
<evidence type="ECO:0000259" key="19">
    <source>
        <dbReference type="PROSITE" id="PS50011"/>
    </source>
</evidence>
<dbReference type="SUPFAM" id="SSF56112">
    <property type="entry name" value="Protein kinase-like (PK-like)"/>
    <property type="match status" value="2"/>
</dbReference>
<dbReference type="FunFam" id="3.30.200.20:FF:000039">
    <property type="entry name" value="receptor-like protein kinase FERONIA"/>
    <property type="match status" value="1"/>
</dbReference>
<evidence type="ECO:0000256" key="1">
    <source>
        <dbReference type="ARBA" id="ARBA00004236"/>
    </source>
</evidence>
<dbReference type="InterPro" id="IPR017441">
    <property type="entry name" value="Protein_kinase_ATP_BS"/>
</dbReference>
<keyword evidence="14" id="KW-0675">Receptor</keyword>
<keyword evidence="7" id="KW-0812">Transmembrane</keyword>
<dbReference type="Gene3D" id="3.30.200.20">
    <property type="entry name" value="Phosphorylase Kinase, domain 1"/>
    <property type="match status" value="2"/>
</dbReference>